<dbReference type="GO" id="GO:0006310">
    <property type="term" value="P:DNA recombination"/>
    <property type="evidence" value="ECO:0007669"/>
    <property type="project" value="InterPro"/>
</dbReference>
<dbReference type="NCBIfam" id="TIGR00644">
    <property type="entry name" value="recJ"/>
    <property type="match status" value="1"/>
</dbReference>
<feature type="domain" description="DDH" evidence="6">
    <location>
        <begin position="80"/>
        <end position="230"/>
    </location>
</feature>
<gene>
    <name evidence="9" type="primary">recJ</name>
    <name evidence="9" type="ORF">ADICEAN_01941</name>
</gene>
<evidence type="ECO:0000259" key="6">
    <source>
        <dbReference type="Pfam" id="PF01368"/>
    </source>
</evidence>
<dbReference type="GO" id="GO:0008409">
    <property type="term" value="F:5'-3' exonuclease activity"/>
    <property type="evidence" value="ECO:0007669"/>
    <property type="project" value="InterPro"/>
</dbReference>
<dbReference type="InterPro" id="IPR004610">
    <property type="entry name" value="RecJ"/>
</dbReference>
<feature type="domain" description="DHHA1" evidence="7">
    <location>
        <begin position="351"/>
        <end position="442"/>
    </location>
</feature>
<organism evidence="9 10">
    <name type="scientific">Cesiribacter andamanensis AMV16</name>
    <dbReference type="NCBI Taxonomy" id="1279009"/>
    <lineage>
        <taxon>Bacteria</taxon>
        <taxon>Pseudomonadati</taxon>
        <taxon>Bacteroidota</taxon>
        <taxon>Cytophagia</taxon>
        <taxon>Cytophagales</taxon>
        <taxon>Cesiribacteraceae</taxon>
        <taxon>Cesiribacter</taxon>
    </lineage>
</organism>
<evidence type="ECO:0000256" key="1">
    <source>
        <dbReference type="ARBA" id="ARBA00005915"/>
    </source>
</evidence>
<evidence type="ECO:0000259" key="8">
    <source>
        <dbReference type="Pfam" id="PF17768"/>
    </source>
</evidence>
<dbReference type="SUPFAM" id="SSF64182">
    <property type="entry name" value="DHH phosphoesterases"/>
    <property type="match status" value="1"/>
</dbReference>
<dbReference type="InterPro" id="IPR041122">
    <property type="entry name" value="RecJ_OB"/>
</dbReference>
<dbReference type="Pfam" id="PF17768">
    <property type="entry name" value="RecJ_OB"/>
    <property type="match status" value="1"/>
</dbReference>
<name>M7N2K6_9BACT</name>
<proteinExistence type="inferred from homology"/>
<dbReference type="InterPro" id="IPR003156">
    <property type="entry name" value="DHHA1_dom"/>
</dbReference>
<dbReference type="RefSeq" id="WP_009195337.1">
    <property type="nucleotide sequence ID" value="NZ_AODQ01000041.1"/>
</dbReference>
<accession>M7N2K6</accession>
<dbReference type="PATRIC" id="fig|1279009.4.peg.1969"/>
<dbReference type="STRING" id="1279009.ADICEAN_01941"/>
<evidence type="ECO:0000256" key="2">
    <source>
        <dbReference type="ARBA" id="ARBA00019841"/>
    </source>
</evidence>
<dbReference type="GO" id="GO:0003676">
    <property type="term" value="F:nucleic acid binding"/>
    <property type="evidence" value="ECO:0007669"/>
    <property type="project" value="InterPro"/>
</dbReference>
<sequence length="569" mass="64248">MTKRWVIKERADAQTAARLSEEMKLSPEIANLLVQRGITTYEEALKFFRPSLEDLPDPWLMKDMDLAVARLEKAIDRGEKILIYGDYDVDGTTAVALVYGFLREHYSNLDFYIPDRYKEGYGISDAGITHAIEEGFGLIISLDCGIKALKTVARAKAAGVDFIICDHHLPGDALPPALAVLDPKRADCPYPFKELSGCGIGFKLLQAFCLKNHIPLKTLYQYLDLVAVSIAADIVPIKSENRILAYWGLKKLNKKPLPGLFALIEQSSFRKELDITNIVFGIGPRINASGRIAHAKMAVNLLLSEDSGEAARMAEVIDDKNSLRRNFDSSITEEAHKMVEQDPDFKDAKTTVLFKKDWHKGVIGIVASRCVDRYYRPTIILTESNNKATGSARSVLGFDIYEAITECSDLLLQYGGHMYAAGLTMELENVPEFRRRFEQVVASRIRPEQLVPQLEIDQELDFCSITPQFYEVLKQLAPFGPENMQPVFMTRQVRATGRPRVMKNKHIKVQLVQEGSELTFDAVGFDMADYFDFIGSGMRFDIAYTLEENTYWGDGTLELYLRDIKFEEE</sequence>
<comment type="similarity">
    <text evidence="1">Belongs to the RecJ family.</text>
</comment>
<dbReference type="InterPro" id="IPR038763">
    <property type="entry name" value="DHH_sf"/>
</dbReference>
<dbReference type="InterPro" id="IPR001667">
    <property type="entry name" value="DDH_dom"/>
</dbReference>
<evidence type="ECO:0000313" key="9">
    <source>
        <dbReference type="EMBL" id="EMR02903.1"/>
    </source>
</evidence>
<dbReference type="Proteomes" id="UP000011910">
    <property type="component" value="Unassembled WGS sequence"/>
</dbReference>
<dbReference type="InterPro" id="IPR051673">
    <property type="entry name" value="SSDNA_exonuclease_RecJ"/>
</dbReference>
<dbReference type="Pfam" id="PF01368">
    <property type="entry name" value="DHH"/>
    <property type="match status" value="1"/>
</dbReference>
<comment type="caution">
    <text evidence="9">The sequence shown here is derived from an EMBL/GenBank/DDBJ whole genome shotgun (WGS) entry which is preliminary data.</text>
</comment>
<evidence type="ECO:0000256" key="4">
    <source>
        <dbReference type="ARBA" id="ARBA00022801"/>
    </source>
</evidence>
<protein>
    <recommendedName>
        <fullName evidence="2">Single-stranded-DNA-specific exonuclease RecJ</fullName>
    </recommendedName>
</protein>
<evidence type="ECO:0000259" key="7">
    <source>
        <dbReference type="Pfam" id="PF02272"/>
    </source>
</evidence>
<keyword evidence="10" id="KW-1185">Reference proteome</keyword>
<dbReference type="OrthoDB" id="9809852at2"/>
<feature type="domain" description="RecJ OB" evidence="8">
    <location>
        <begin position="456"/>
        <end position="563"/>
    </location>
</feature>
<dbReference type="Pfam" id="PF02272">
    <property type="entry name" value="DHHA1"/>
    <property type="match status" value="1"/>
</dbReference>
<dbReference type="GO" id="GO:0006281">
    <property type="term" value="P:DNA repair"/>
    <property type="evidence" value="ECO:0007669"/>
    <property type="project" value="InterPro"/>
</dbReference>
<dbReference type="PANTHER" id="PTHR30255:SF2">
    <property type="entry name" value="SINGLE-STRANDED-DNA-SPECIFIC EXONUCLEASE RECJ"/>
    <property type="match status" value="1"/>
</dbReference>
<dbReference type="eggNOG" id="COG0608">
    <property type="taxonomic scope" value="Bacteria"/>
</dbReference>
<dbReference type="Gene3D" id="3.90.1640.30">
    <property type="match status" value="1"/>
</dbReference>
<dbReference type="AlphaFoldDB" id="M7N2K6"/>
<dbReference type="EMBL" id="AODQ01000041">
    <property type="protein sequence ID" value="EMR02903.1"/>
    <property type="molecule type" value="Genomic_DNA"/>
</dbReference>
<evidence type="ECO:0000313" key="10">
    <source>
        <dbReference type="Proteomes" id="UP000011910"/>
    </source>
</evidence>
<keyword evidence="3" id="KW-0540">Nuclease</keyword>
<keyword evidence="4 9" id="KW-0378">Hydrolase</keyword>
<keyword evidence="5 9" id="KW-0269">Exonuclease</keyword>
<reference evidence="9 10" key="1">
    <citation type="journal article" date="2013" name="Genome Announc.">
        <title>Draft Genome Sequence of Cesiribacter andamanensis Strain AMV16T, Isolated from a Soil Sample from a Mud Volcano in the Andaman Islands, India.</title>
        <authorList>
            <person name="Shivaji S."/>
            <person name="Ara S."/>
            <person name="Begum Z."/>
            <person name="Srinivas T.N."/>
            <person name="Singh A."/>
            <person name="Kumar Pinnaka A."/>
        </authorList>
    </citation>
    <scope>NUCLEOTIDE SEQUENCE [LARGE SCALE GENOMIC DNA]</scope>
    <source>
        <strain evidence="9 10">AMV16</strain>
    </source>
</reference>
<evidence type="ECO:0000256" key="3">
    <source>
        <dbReference type="ARBA" id="ARBA00022722"/>
    </source>
</evidence>
<evidence type="ECO:0000256" key="5">
    <source>
        <dbReference type="ARBA" id="ARBA00022839"/>
    </source>
</evidence>
<dbReference type="Gene3D" id="3.10.310.30">
    <property type="match status" value="1"/>
</dbReference>
<dbReference type="PANTHER" id="PTHR30255">
    <property type="entry name" value="SINGLE-STRANDED-DNA-SPECIFIC EXONUCLEASE RECJ"/>
    <property type="match status" value="1"/>
</dbReference>